<dbReference type="PANTHER" id="PTHR43166:SF6">
    <property type="entry name" value="PHOSPHONATES IMPORT ATP-BINDING PROTEIN PHNC"/>
    <property type="match status" value="1"/>
</dbReference>
<evidence type="ECO:0000313" key="9">
    <source>
        <dbReference type="EMBL" id="MBW4546622.1"/>
    </source>
</evidence>
<keyword evidence="2" id="KW-1003">Cell membrane</keyword>
<dbReference type="SMART" id="SM00382">
    <property type="entry name" value="AAA"/>
    <property type="match status" value="1"/>
</dbReference>
<comment type="caution">
    <text evidence="9">The sequence shown here is derived from an EMBL/GenBank/DDBJ whole genome shotgun (WGS) entry which is preliminary data.</text>
</comment>
<dbReference type="AlphaFoldDB" id="A0A951PN10"/>
<keyword evidence="3" id="KW-0547">Nucleotide-binding</keyword>
<keyword evidence="7" id="KW-0472">Membrane</keyword>
<dbReference type="GO" id="GO:0005524">
    <property type="term" value="F:ATP binding"/>
    <property type="evidence" value="ECO:0007669"/>
    <property type="project" value="UniProtKB-KW"/>
</dbReference>
<protein>
    <submittedName>
        <fullName evidence="9">Phosphonate ABC transporter ATP-binding protein</fullName>
    </submittedName>
</protein>
<dbReference type="InterPro" id="IPR003439">
    <property type="entry name" value="ABC_transporter-like_ATP-bd"/>
</dbReference>
<dbReference type="PROSITE" id="PS50893">
    <property type="entry name" value="ABC_TRANSPORTER_2"/>
    <property type="match status" value="1"/>
</dbReference>
<sequence length="244" mass="27119">MLTVERLTKSYNRGALAIEDINFVVEPHTFTAILGPSGAGKTTLLRCILQLLRPDRGKVWFQGRDLMTCSARELRESRARIATVAQQFNLVRRRSALENCLGGRLQELPLWRCLFGLFPNSLLREGMAALERVQLLDVAFQRADHLSGGQKQRVAIARALTQRASLILADEPIASLDPKTAHAVLGLLRSLCAEEGLTVICNLHQVELARQYSDRILGIQAGKLVLDVPTHQLSTSDVNRVYKS</sequence>
<keyword evidence="5" id="KW-0918">Phosphonate transport</keyword>
<dbReference type="Gene3D" id="3.40.50.300">
    <property type="entry name" value="P-loop containing nucleotide triphosphate hydrolases"/>
    <property type="match status" value="1"/>
</dbReference>
<organism evidence="9 10">
    <name type="scientific">Symplocastrum torsivum CPER-KK1</name>
    <dbReference type="NCBI Taxonomy" id="450513"/>
    <lineage>
        <taxon>Bacteria</taxon>
        <taxon>Bacillati</taxon>
        <taxon>Cyanobacteriota</taxon>
        <taxon>Cyanophyceae</taxon>
        <taxon>Oscillatoriophycideae</taxon>
        <taxon>Oscillatoriales</taxon>
        <taxon>Microcoleaceae</taxon>
        <taxon>Symplocastrum</taxon>
    </lineage>
</organism>
<dbReference type="GO" id="GO:0015416">
    <property type="term" value="F:ABC-type phosphonate transporter activity"/>
    <property type="evidence" value="ECO:0007669"/>
    <property type="project" value="InterPro"/>
</dbReference>
<dbReference type="InterPro" id="IPR012693">
    <property type="entry name" value="ABC_transpr_PhnC"/>
</dbReference>
<dbReference type="InterPro" id="IPR027417">
    <property type="entry name" value="P-loop_NTPase"/>
</dbReference>
<name>A0A951PN10_9CYAN</name>
<reference evidence="9" key="2">
    <citation type="journal article" date="2022" name="Microbiol. Resour. Announc.">
        <title>Metagenome Sequencing to Explore Phylogenomics of Terrestrial Cyanobacteria.</title>
        <authorList>
            <person name="Ward R.D."/>
            <person name="Stajich J.E."/>
            <person name="Johansen J.R."/>
            <person name="Huntemann M."/>
            <person name="Clum A."/>
            <person name="Foster B."/>
            <person name="Foster B."/>
            <person name="Roux S."/>
            <person name="Palaniappan K."/>
            <person name="Varghese N."/>
            <person name="Mukherjee S."/>
            <person name="Reddy T.B.K."/>
            <person name="Daum C."/>
            <person name="Copeland A."/>
            <person name="Chen I.A."/>
            <person name="Ivanova N.N."/>
            <person name="Kyrpides N.C."/>
            <person name="Shapiro N."/>
            <person name="Eloe-Fadrosh E.A."/>
            <person name="Pietrasiak N."/>
        </authorList>
    </citation>
    <scope>NUCLEOTIDE SEQUENCE</scope>
    <source>
        <strain evidence="9">CPER-KK1</strain>
    </source>
</reference>
<reference evidence="9" key="1">
    <citation type="submission" date="2021-05" db="EMBL/GenBank/DDBJ databases">
        <authorList>
            <person name="Pietrasiak N."/>
            <person name="Ward R."/>
            <person name="Stajich J.E."/>
            <person name="Kurbessoian T."/>
        </authorList>
    </citation>
    <scope>NUCLEOTIDE SEQUENCE</scope>
    <source>
        <strain evidence="9">CPER-KK1</strain>
    </source>
</reference>
<accession>A0A951PN10</accession>
<evidence type="ECO:0000256" key="4">
    <source>
        <dbReference type="ARBA" id="ARBA00022840"/>
    </source>
</evidence>
<evidence type="ECO:0000256" key="6">
    <source>
        <dbReference type="ARBA" id="ARBA00022967"/>
    </source>
</evidence>
<dbReference type="CDD" id="cd03256">
    <property type="entry name" value="ABC_PhnC_transporter"/>
    <property type="match status" value="1"/>
</dbReference>
<evidence type="ECO:0000259" key="8">
    <source>
        <dbReference type="PROSITE" id="PS50893"/>
    </source>
</evidence>
<dbReference type="PANTHER" id="PTHR43166">
    <property type="entry name" value="AMINO ACID IMPORT ATP-BINDING PROTEIN"/>
    <property type="match status" value="1"/>
</dbReference>
<dbReference type="GO" id="GO:0016887">
    <property type="term" value="F:ATP hydrolysis activity"/>
    <property type="evidence" value="ECO:0007669"/>
    <property type="project" value="InterPro"/>
</dbReference>
<keyword evidence="4 9" id="KW-0067">ATP-binding</keyword>
<evidence type="ECO:0000256" key="1">
    <source>
        <dbReference type="ARBA" id="ARBA00022448"/>
    </source>
</evidence>
<gene>
    <name evidence="9" type="primary">phnC</name>
    <name evidence="9" type="ORF">KME25_19575</name>
</gene>
<dbReference type="InterPro" id="IPR017871">
    <property type="entry name" value="ABC_transporter-like_CS"/>
</dbReference>
<keyword evidence="1" id="KW-0813">Transport</keyword>
<feature type="domain" description="ABC transporter" evidence="8">
    <location>
        <begin position="2"/>
        <end position="243"/>
    </location>
</feature>
<evidence type="ECO:0000256" key="3">
    <source>
        <dbReference type="ARBA" id="ARBA00022741"/>
    </source>
</evidence>
<evidence type="ECO:0000256" key="7">
    <source>
        <dbReference type="ARBA" id="ARBA00023136"/>
    </source>
</evidence>
<dbReference type="SUPFAM" id="SSF52540">
    <property type="entry name" value="P-loop containing nucleoside triphosphate hydrolases"/>
    <property type="match status" value="1"/>
</dbReference>
<dbReference type="InterPro" id="IPR050086">
    <property type="entry name" value="MetN_ABC_transporter-like"/>
</dbReference>
<dbReference type="GO" id="GO:0016020">
    <property type="term" value="C:membrane"/>
    <property type="evidence" value="ECO:0007669"/>
    <property type="project" value="InterPro"/>
</dbReference>
<proteinExistence type="predicted"/>
<dbReference type="NCBIfam" id="TIGR02315">
    <property type="entry name" value="ABC_phnC"/>
    <property type="match status" value="1"/>
</dbReference>
<dbReference type="Pfam" id="PF00005">
    <property type="entry name" value="ABC_tran"/>
    <property type="match status" value="1"/>
</dbReference>
<dbReference type="Proteomes" id="UP000753908">
    <property type="component" value="Unassembled WGS sequence"/>
</dbReference>
<evidence type="ECO:0000256" key="2">
    <source>
        <dbReference type="ARBA" id="ARBA00022475"/>
    </source>
</evidence>
<keyword evidence="6" id="KW-1278">Translocase</keyword>
<dbReference type="EMBL" id="JAHHIF010000027">
    <property type="protein sequence ID" value="MBW4546622.1"/>
    <property type="molecule type" value="Genomic_DNA"/>
</dbReference>
<dbReference type="PROSITE" id="PS00211">
    <property type="entry name" value="ABC_TRANSPORTER_1"/>
    <property type="match status" value="1"/>
</dbReference>
<evidence type="ECO:0000256" key="5">
    <source>
        <dbReference type="ARBA" id="ARBA00022885"/>
    </source>
</evidence>
<evidence type="ECO:0000313" key="10">
    <source>
        <dbReference type="Proteomes" id="UP000753908"/>
    </source>
</evidence>
<dbReference type="InterPro" id="IPR003593">
    <property type="entry name" value="AAA+_ATPase"/>
</dbReference>